<dbReference type="InterPro" id="IPR011059">
    <property type="entry name" value="Metal-dep_hydrolase_composite"/>
</dbReference>
<feature type="domain" description="Amidohydrolase-related" evidence="10">
    <location>
        <begin position="48"/>
        <end position="421"/>
    </location>
</feature>
<feature type="binding site" evidence="9">
    <location>
        <position position="232"/>
    </location>
    <ligand>
        <name>Zn(2+)</name>
        <dbReference type="ChEBI" id="CHEBI:29105"/>
        <label>2</label>
    </ligand>
</feature>
<comment type="cofactor">
    <cofactor evidence="9">
        <name>Zn(2+)</name>
        <dbReference type="ChEBI" id="CHEBI:29105"/>
    </cofactor>
    <text evidence="9">Binds 2 Zn(2+) ions per subunit.</text>
</comment>
<feature type="binding site" evidence="9">
    <location>
        <begin position="58"/>
        <end position="60"/>
    </location>
    <ligand>
        <name>substrate</name>
    </ligand>
</feature>
<dbReference type="GO" id="GO:0044205">
    <property type="term" value="P:'de novo' UMP biosynthetic process"/>
    <property type="evidence" value="ECO:0007669"/>
    <property type="project" value="UniProtKB-UniRule"/>
</dbReference>
<comment type="subunit">
    <text evidence="4">Homotetramer.</text>
</comment>
<evidence type="ECO:0000256" key="3">
    <source>
        <dbReference type="ARBA" id="ARBA00010368"/>
    </source>
</evidence>
<comment type="similarity">
    <text evidence="2">Belongs to the metallo-dependent hydrolases superfamily. Hydantoinase/dihydropyrimidinase family.</text>
</comment>
<dbReference type="InterPro" id="IPR006680">
    <property type="entry name" value="Amidohydro-rel"/>
</dbReference>
<dbReference type="SUPFAM" id="SSF51556">
    <property type="entry name" value="Metallo-dependent hydrolases"/>
    <property type="match status" value="1"/>
</dbReference>
<protein>
    <recommendedName>
        <fullName evidence="9">Dihydroorotase</fullName>
        <shortName evidence="9">DHOase</shortName>
        <ecNumber evidence="9">3.5.2.3</ecNumber>
    </recommendedName>
</protein>
<dbReference type="FunFam" id="3.20.20.140:FF:000174">
    <property type="entry name" value="Dihydropyrimidinase-related protein 2"/>
    <property type="match status" value="1"/>
</dbReference>
<evidence type="ECO:0000256" key="2">
    <source>
        <dbReference type="ARBA" id="ARBA00008829"/>
    </source>
</evidence>
<feature type="active site" evidence="9">
    <location>
        <position position="303"/>
    </location>
</feature>
<comment type="similarity">
    <text evidence="3">Belongs to the metallo-dependent hydrolases superfamily. Allantoinase family.</text>
</comment>
<dbReference type="AlphaFoldDB" id="A0A147JZC7"/>
<dbReference type="UniPathway" id="UPA00070">
    <property type="reaction ID" value="UER00117"/>
</dbReference>
<dbReference type="Proteomes" id="UP000074294">
    <property type="component" value="Unassembled WGS sequence"/>
</dbReference>
<dbReference type="GO" id="GO:0000256">
    <property type="term" value="P:allantoin catabolic process"/>
    <property type="evidence" value="ECO:0007669"/>
    <property type="project" value="InterPro"/>
</dbReference>
<dbReference type="EMBL" id="LQMQ01000013">
    <property type="protein sequence ID" value="KUO41848.1"/>
    <property type="molecule type" value="Genomic_DNA"/>
</dbReference>
<comment type="caution">
    <text evidence="9">Lacks conserved residue(s) required for the propagation of feature annotation.</text>
</comment>
<dbReference type="SUPFAM" id="SSF51338">
    <property type="entry name" value="Composite domain of metallo-dependent hydrolases"/>
    <property type="match status" value="1"/>
</dbReference>
<dbReference type="GO" id="GO:0008270">
    <property type="term" value="F:zinc ion binding"/>
    <property type="evidence" value="ECO:0007669"/>
    <property type="project" value="UniProtKB-UniRule"/>
</dbReference>
<dbReference type="GO" id="GO:0004151">
    <property type="term" value="F:dihydroorotase activity"/>
    <property type="evidence" value="ECO:0007669"/>
    <property type="project" value="UniProtKB-UniRule"/>
</dbReference>
<sequence length="442" mass="47795">MLNNGTIVTPDGEFRASVAVDGGKIVAIGSPYSMPPAERVLDLDGLHVLPGFVDAHVHMREPGMTYKEDFLSGTSAAAAGGVTTIFEMPNTLPLVTDEKVLLEKAALLQGKAYVDFCLYGLIVEDNLKELAGMAKAGAIGFKLLLAEVTGGVPRPSNGFIFESFKELAKIGLTVAVHAEDKNVTQYYMEKLKKVTQEPIAHCWARPPIAEEEGIQLLSLFASQAGNKVHLVHTSCGTDLIKAAKATGAKITAETCPQYLVFNEEDMRSKGAVLKINPPVRRREMVQKLVEAVNDGTIDTIGSDHAPHSVEEKTKESIWEASSGCIGVETMVPVMLTLVNRGLLSLSRLVEMGSENPAKIFGIYPKKGAILVGSDADFTIVDMKMEKTIKAEELHSKQKITPFDGFRVKGLPVYTIVRGEIVAERGEIISGPRGRFTKPPLNP</sequence>
<dbReference type="GO" id="GO:0005737">
    <property type="term" value="C:cytoplasm"/>
    <property type="evidence" value="ECO:0007669"/>
    <property type="project" value="TreeGrafter"/>
</dbReference>
<dbReference type="InterPro" id="IPR017593">
    <property type="entry name" value="Allantoinase"/>
</dbReference>
<accession>A0A147JZC7</accession>
<comment type="pathway">
    <text evidence="1">Nitrogen metabolism; (S)-allantoin degradation; allantoate from (S)-allantoin: step 1/1.</text>
</comment>
<feature type="binding site" evidence="9">
    <location>
        <position position="90"/>
    </location>
    <ligand>
        <name>substrate</name>
    </ligand>
</feature>
<comment type="similarity">
    <text evidence="9">Belongs to the metallo-dependent hydrolases superfamily. DHOase family. Class I DHOase subfamily.</text>
</comment>
<proteinExistence type="inferred from homology"/>
<dbReference type="InterPro" id="IPR002195">
    <property type="entry name" value="Dihydroorotase_CS"/>
</dbReference>
<evidence type="ECO:0000256" key="4">
    <source>
        <dbReference type="ARBA" id="ARBA00011881"/>
    </source>
</evidence>
<dbReference type="PANTHER" id="PTHR43668:SF2">
    <property type="entry name" value="ALLANTOINASE"/>
    <property type="match status" value="1"/>
</dbReference>
<gene>
    <name evidence="9" type="primary">pyrC</name>
    <name evidence="11" type="ORF">APZ16_03915</name>
</gene>
<evidence type="ECO:0000313" key="11">
    <source>
        <dbReference type="EMBL" id="KUO41848.1"/>
    </source>
</evidence>
<dbReference type="STRING" id="1776334.APZ16_03915"/>
<evidence type="ECO:0000256" key="1">
    <source>
        <dbReference type="ARBA" id="ARBA00004968"/>
    </source>
</evidence>
<evidence type="ECO:0000256" key="6">
    <source>
        <dbReference type="ARBA" id="ARBA00022801"/>
    </source>
</evidence>
<dbReference type="InterPro" id="IPR032466">
    <property type="entry name" value="Metal_Hydrolase"/>
</dbReference>
<feature type="binding site" evidence="9">
    <location>
        <position position="58"/>
    </location>
    <ligand>
        <name>Zn(2+)</name>
        <dbReference type="ChEBI" id="CHEBI:29105"/>
        <label>1</label>
    </ligand>
</feature>
<dbReference type="NCBIfam" id="TIGR00857">
    <property type="entry name" value="pyrC_multi"/>
    <property type="match status" value="1"/>
</dbReference>
<feature type="binding site" evidence="9">
    <location>
        <position position="303"/>
    </location>
    <ligand>
        <name>Zn(2+)</name>
        <dbReference type="ChEBI" id="CHEBI:29105"/>
        <label>1</label>
    </ligand>
</feature>
<evidence type="ECO:0000256" key="7">
    <source>
        <dbReference type="ARBA" id="ARBA00022833"/>
    </source>
</evidence>
<dbReference type="GO" id="GO:0050897">
    <property type="term" value="F:cobalt ion binding"/>
    <property type="evidence" value="ECO:0007669"/>
    <property type="project" value="InterPro"/>
</dbReference>
<dbReference type="Pfam" id="PF01979">
    <property type="entry name" value="Amidohydro_1"/>
    <property type="match status" value="1"/>
</dbReference>
<comment type="pathway">
    <text evidence="9">Pyrimidine metabolism; UMP biosynthesis via de novo pathway; (S)-dihydroorotate from bicarbonate: step 3/3.</text>
</comment>
<dbReference type="GO" id="GO:0004038">
    <property type="term" value="F:allantoinase activity"/>
    <property type="evidence" value="ECO:0007669"/>
    <property type="project" value="InterPro"/>
</dbReference>
<comment type="caution">
    <text evidence="11">The sequence shown here is derived from an EMBL/GenBank/DDBJ whole genome shotgun (WGS) entry which is preliminary data.</text>
</comment>
<feature type="binding site" evidence="9">
    <location>
        <position position="142"/>
    </location>
    <ligand>
        <name>Zn(2+)</name>
        <dbReference type="ChEBI" id="CHEBI:29105"/>
        <label>1</label>
    </ligand>
</feature>
<dbReference type="Gene3D" id="3.20.20.140">
    <property type="entry name" value="Metal-dependent hydrolases"/>
    <property type="match status" value="1"/>
</dbReference>
<dbReference type="HAMAP" id="MF_00220_A">
    <property type="entry name" value="PyrC_classI_A"/>
    <property type="match status" value="1"/>
</dbReference>
<organism evidence="11 12">
    <name type="scientific">Hadarchaeum yellowstonense</name>
    <dbReference type="NCBI Taxonomy" id="1776334"/>
    <lineage>
        <taxon>Archaea</taxon>
        <taxon>Methanobacteriati</taxon>
        <taxon>Candidatus Hadarchaeota</taxon>
        <taxon>Candidatus Hadarchaeia</taxon>
        <taxon>Candidatus Hadarchaeales</taxon>
        <taxon>Candidatus Hadarchaeaceae</taxon>
        <taxon>Candidatus Hadarchaeum</taxon>
    </lineage>
</organism>
<evidence type="ECO:0000256" key="9">
    <source>
        <dbReference type="HAMAP-Rule" id="MF_00220"/>
    </source>
</evidence>
<name>A0A147JZC7_HADYE</name>
<dbReference type="InterPro" id="IPR004722">
    <property type="entry name" value="DHOase"/>
</dbReference>
<evidence type="ECO:0000313" key="12">
    <source>
        <dbReference type="Proteomes" id="UP000074294"/>
    </source>
</evidence>
<keyword evidence="5 9" id="KW-0479">Metal-binding</keyword>
<keyword evidence="8 9" id="KW-0665">Pyrimidine biosynthesis</keyword>
<comment type="catalytic activity">
    <reaction evidence="9">
        <text>(S)-dihydroorotate + H2O = N-carbamoyl-L-aspartate + H(+)</text>
        <dbReference type="Rhea" id="RHEA:24296"/>
        <dbReference type="ChEBI" id="CHEBI:15377"/>
        <dbReference type="ChEBI" id="CHEBI:15378"/>
        <dbReference type="ChEBI" id="CHEBI:30864"/>
        <dbReference type="ChEBI" id="CHEBI:32814"/>
        <dbReference type="EC" id="3.5.2.3"/>
    </reaction>
</comment>
<feature type="modified residue" description="N6-carboxylysine" evidence="9">
    <location>
        <position position="142"/>
    </location>
</feature>
<dbReference type="PROSITE" id="PS00483">
    <property type="entry name" value="DIHYDROOROTASE_2"/>
    <property type="match status" value="1"/>
</dbReference>
<dbReference type="PANTHER" id="PTHR43668">
    <property type="entry name" value="ALLANTOINASE"/>
    <property type="match status" value="1"/>
</dbReference>
<keyword evidence="7 9" id="KW-0862">Zinc</keyword>
<dbReference type="Gene3D" id="2.30.40.10">
    <property type="entry name" value="Urease, subunit C, domain 1"/>
    <property type="match status" value="1"/>
</dbReference>
<feature type="binding site" evidence="9">
    <location>
        <position position="142"/>
    </location>
    <ligand>
        <name>Zn(2+)</name>
        <dbReference type="ChEBI" id="CHEBI:29105"/>
        <label>2</label>
    </ligand>
</feature>
<dbReference type="EC" id="3.5.2.3" evidence="9"/>
<feature type="binding site" evidence="9">
    <location>
        <position position="56"/>
    </location>
    <ligand>
        <name>Zn(2+)</name>
        <dbReference type="ChEBI" id="CHEBI:29105"/>
        <label>1</label>
    </ligand>
</feature>
<dbReference type="InterPro" id="IPR050138">
    <property type="entry name" value="DHOase/Allantoinase_Hydrolase"/>
</dbReference>
<keyword evidence="6 9" id="KW-0378">Hydrolase</keyword>
<dbReference type="NCBIfam" id="TIGR03178">
    <property type="entry name" value="allantoinase"/>
    <property type="match status" value="1"/>
</dbReference>
<reference evidence="11 12" key="1">
    <citation type="journal article" date="2016" name="Nat. Microbiol.">
        <title>Genomic inference of the metabolism of cosmopolitan subsurface Archaea, Hadesarchaea.</title>
        <authorList>
            <person name="Baker B.J."/>
            <person name="Saw J.H."/>
            <person name="Lind A.E."/>
            <person name="Lazar C.S."/>
            <person name="Hinrichs K.-U."/>
            <person name="Teske A.P."/>
            <person name="Ettema T.J."/>
        </authorList>
    </citation>
    <scope>NUCLEOTIDE SEQUENCE [LARGE SCALE GENOMIC DNA]</scope>
</reference>
<evidence type="ECO:0000256" key="8">
    <source>
        <dbReference type="ARBA" id="ARBA00022975"/>
    </source>
</evidence>
<evidence type="ECO:0000259" key="10">
    <source>
        <dbReference type="Pfam" id="PF01979"/>
    </source>
</evidence>
<feature type="binding site" evidence="9">
    <location>
        <position position="177"/>
    </location>
    <ligand>
        <name>Zn(2+)</name>
        <dbReference type="ChEBI" id="CHEBI:29105"/>
        <label>2</label>
    </ligand>
</feature>
<comment type="function">
    <text evidence="9">Catalyzes the reversible cyclization of carbamoyl aspartate to dihydroorotate.</text>
</comment>
<dbReference type="GO" id="GO:0006145">
    <property type="term" value="P:purine nucleobase catabolic process"/>
    <property type="evidence" value="ECO:0007669"/>
    <property type="project" value="TreeGrafter"/>
</dbReference>
<feature type="binding site" evidence="9">
    <location>
        <position position="307"/>
    </location>
    <ligand>
        <name>substrate</name>
    </ligand>
</feature>
<evidence type="ECO:0000256" key="5">
    <source>
        <dbReference type="ARBA" id="ARBA00022723"/>
    </source>
</evidence>